<dbReference type="Pfam" id="PF02518">
    <property type="entry name" value="HATPase_c"/>
    <property type="match status" value="1"/>
</dbReference>
<dbReference type="SMART" id="SM00086">
    <property type="entry name" value="PAC"/>
    <property type="match status" value="5"/>
</dbReference>
<dbReference type="RefSeq" id="WP_269032785.1">
    <property type="nucleotide sequence ID" value="NZ_CP114040.1"/>
</dbReference>
<dbReference type="Gene3D" id="2.10.70.100">
    <property type="match status" value="2"/>
</dbReference>
<dbReference type="InterPro" id="IPR004358">
    <property type="entry name" value="Sig_transdc_His_kin-like_C"/>
</dbReference>
<gene>
    <name evidence="9" type="ORF">O0S08_30075</name>
</gene>
<proteinExistence type="predicted"/>
<evidence type="ECO:0000256" key="4">
    <source>
        <dbReference type="ARBA" id="ARBA00022679"/>
    </source>
</evidence>
<evidence type="ECO:0000256" key="3">
    <source>
        <dbReference type="ARBA" id="ARBA00022553"/>
    </source>
</evidence>
<evidence type="ECO:0000259" key="8">
    <source>
        <dbReference type="PROSITE" id="PS50113"/>
    </source>
</evidence>
<feature type="domain" description="Histidine kinase" evidence="6">
    <location>
        <begin position="987"/>
        <end position="1204"/>
    </location>
</feature>
<reference evidence="9" key="1">
    <citation type="submission" date="2022-11" db="EMBL/GenBank/DDBJ databases">
        <title>Minimal conservation of predation-associated metabolite biosynthetic gene clusters underscores biosynthetic potential of Myxococcota including descriptions for ten novel species: Archangium lansinium sp. nov., Myxococcus landrumus sp. nov., Nannocystis bai.</title>
        <authorList>
            <person name="Ahearne A."/>
            <person name="Stevens C."/>
            <person name="Dowd S."/>
        </authorList>
    </citation>
    <scope>NUCLEOTIDE SEQUENCE</scope>
    <source>
        <strain evidence="9">Fl3</strain>
    </source>
</reference>
<evidence type="ECO:0000256" key="5">
    <source>
        <dbReference type="ARBA" id="ARBA00022777"/>
    </source>
</evidence>
<name>A0ABY7GU65_9BACT</name>
<feature type="domain" description="PAC" evidence="8">
    <location>
        <begin position="660"/>
        <end position="713"/>
    </location>
</feature>
<evidence type="ECO:0000259" key="6">
    <source>
        <dbReference type="PROSITE" id="PS50109"/>
    </source>
</evidence>
<dbReference type="InterPro" id="IPR013655">
    <property type="entry name" value="PAS_fold_3"/>
</dbReference>
<dbReference type="CDD" id="cd00130">
    <property type="entry name" value="PAS"/>
    <property type="match status" value="6"/>
</dbReference>
<keyword evidence="3" id="KW-0597">Phosphoprotein</keyword>
<feature type="domain" description="PAC" evidence="8">
    <location>
        <begin position="917"/>
        <end position="969"/>
    </location>
</feature>
<dbReference type="PANTHER" id="PTHR43304:SF1">
    <property type="entry name" value="PAC DOMAIN-CONTAINING PROTEIN"/>
    <property type="match status" value="1"/>
</dbReference>
<dbReference type="InterPro" id="IPR036097">
    <property type="entry name" value="HisK_dim/P_sf"/>
</dbReference>
<dbReference type="InterPro" id="IPR005467">
    <property type="entry name" value="His_kinase_dom"/>
</dbReference>
<dbReference type="InterPro" id="IPR029016">
    <property type="entry name" value="GAF-like_dom_sf"/>
</dbReference>
<evidence type="ECO:0000256" key="2">
    <source>
        <dbReference type="ARBA" id="ARBA00012438"/>
    </source>
</evidence>
<dbReference type="InterPro" id="IPR003661">
    <property type="entry name" value="HisK_dim/P_dom"/>
</dbReference>
<dbReference type="SUPFAM" id="SSF47384">
    <property type="entry name" value="Homodimeric domain of signal transducing histidine kinase"/>
    <property type="match status" value="1"/>
</dbReference>
<dbReference type="InterPro" id="IPR036890">
    <property type="entry name" value="HATPase_C_sf"/>
</dbReference>
<feature type="domain" description="PAC" evidence="8">
    <location>
        <begin position="532"/>
        <end position="585"/>
    </location>
</feature>
<dbReference type="InterPro" id="IPR003594">
    <property type="entry name" value="HATPase_dom"/>
</dbReference>
<feature type="domain" description="PAS" evidence="7">
    <location>
        <begin position="737"/>
        <end position="783"/>
    </location>
</feature>
<evidence type="ECO:0000313" key="9">
    <source>
        <dbReference type="EMBL" id="WAS90458.1"/>
    </source>
</evidence>
<dbReference type="SUPFAM" id="SSF55781">
    <property type="entry name" value="GAF domain-like"/>
    <property type="match status" value="1"/>
</dbReference>
<dbReference type="PROSITE" id="PS50109">
    <property type="entry name" value="HIS_KIN"/>
    <property type="match status" value="1"/>
</dbReference>
<dbReference type="Pfam" id="PF08447">
    <property type="entry name" value="PAS_3"/>
    <property type="match status" value="3"/>
</dbReference>
<dbReference type="InterPro" id="IPR001610">
    <property type="entry name" value="PAC"/>
</dbReference>
<keyword evidence="5" id="KW-0418">Kinase</keyword>
<dbReference type="PANTHER" id="PTHR43304">
    <property type="entry name" value="PHYTOCHROME-LIKE PROTEIN CPH1"/>
    <property type="match status" value="1"/>
</dbReference>
<feature type="domain" description="PAS" evidence="7">
    <location>
        <begin position="464"/>
        <end position="534"/>
    </location>
</feature>
<keyword evidence="10" id="KW-1185">Reference proteome</keyword>
<accession>A0ABY7GU65</accession>
<dbReference type="EMBL" id="CP114040">
    <property type="protein sequence ID" value="WAS90458.1"/>
    <property type="molecule type" value="Genomic_DNA"/>
</dbReference>
<evidence type="ECO:0000259" key="7">
    <source>
        <dbReference type="PROSITE" id="PS50112"/>
    </source>
</evidence>
<dbReference type="PROSITE" id="PS50113">
    <property type="entry name" value="PAC"/>
    <property type="match status" value="4"/>
</dbReference>
<dbReference type="InterPro" id="IPR013656">
    <property type="entry name" value="PAS_4"/>
</dbReference>
<dbReference type="InterPro" id="IPR052162">
    <property type="entry name" value="Sensor_kinase/Photoreceptor"/>
</dbReference>
<dbReference type="Pfam" id="PF13185">
    <property type="entry name" value="GAF_2"/>
    <property type="match status" value="1"/>
</dbReference>
<dbReference type="SMART" id="SM00388">
    <property type="entry name" value="HisKA"/>
    <property type="match status" value="1"/>
</dbReference>
<dbReference type="NCBIfam" id="TIGR00229">
    <property type="entry name" value="sensory_box"/>
    <property type="match status" value="5"/>
</dbReference>
<feature type="domain" description="PAS" evidence="7">
    <location>
        <begin position="189"/>
        <end position="261"/>
    </location>
</feature>
<dbReference type="InterPro" id="IPR000014">
    <property type="entry name" value="PAS"/>
</dbReference>
<dbReference type="PROSITE" id="PS50112">
    <property type="entry name" value="PAS"/>
    <property type="match status" value="5"/>
</dbReference>
<dbReference type="CDD" id="cd00082">
    <property type="entry name" value="HisKA"/>
    <property type="match status" value="1"/>
</dbReference>
<dbReference type="Pfam" id="PF13426">
    <property type="entry name" value="PAS_9"/>
    <property type="match status" value="1"/>
</dbReference>
<organism evidence="9 10">
    <name type="scientific">Nannocystis punicea</name>
    <dbReference type="NCBI Taxonomy" id="2995304"/>
    <lineage>
        <taxon>Bacteria</taxon>
        <taxon>Pseudomonadati</taxon>
        <taxon>Myxococcota</taxon>
        <taxon>Polyangia</taxon>
        <taxon>Nannocystales</taxon>
        <taxon>Nannocystaceae</taxon>
        <taxon>Nannocystis</taxon>
    </lineage>
</organism>
<sequence>MSGGPSPRNYEPSGGGPALQMIVGLARAIAQARTDPAAIVEVTTRTLVKDFVDGSAAHLQAGFDVRAYAHRDLAAEEFLHDSVAAMPLDLLPTGRVIASGRAVFHAHLPSDFTEDLPPELRAYVRRFAITSVIIVPIRAQDAVVGTLSLWRDDRARPFCDDDLDTAHVCAEHVGLALEHALVFRALRDRETRFELAARATQEVLWDWDVTTNHVFWGDALYDALGWPRDQVQATYAWWADNIHDEDRERVMREVEQAIRDNPDRVRWQLEYRFRRGDGGFAYIIDRGFVQRDEAGRLQRLVGSMQDVSERVEVTRRLARREESYRAFVTSSSEAIWCLEGDEPVPIDLPAEQQIDLWYERSRIRECNDAMARMVGYERADELRGAPMGLLFSRDDPRLRELYRAFIAGGYRLVDIETVEHDRFGGERHFLGSLLGTVEDGGLRRIWGTRRDVTALTRQAAAPHASAILQAVCDNTPDLVFAKDREGRLVFANPATIDAIGKPAEAVLGRRDVEFMDAGVGRDISDNDQRVLTSGRSDFFEEQGPDGRIFLSSKTPYRDASGAIVGLIGISMDITDRKQAETRLRTTQEALSLVLRAGHMGTWMLDVGTDAAWLSRELEDILGLAPGGVRGESNFYAAVHPDDRAHLRAEIHAAVAERRDYMIEFRLVRADDGGARWMEGRGRAVYDESGRPTMIYGIGIDITQRKQAELDLRESEQLFARAFGKNPNPMTVNELPRGEYLEVNEAAIKAHGFSREEMLGKTPLQLGVLVDSDDAERFNRLLTRRSSVRDVEIRQRTKGGRIHTVLMSAERIEYRKRPCVLTVAVDVSARKRAEWALLESEERFRQIAATIDEAFWLMEFSPHWRFVYVSPGWEHAWRRAPEELYGDPTLWTRAIHPDDRAAAEASQRDLVTGAVDSRELEYRVVRPDGAVQWVRDRGTLIRDAAGRPWRAAGIAEDITERKLAERERERLVSDLQVAIAVRDDFLSVASHELRTPLTALGFHLEHLVRLVDRGEHDSAVLSRKVDGAIRQIERVTALVDSLIHVSRMSLGRLSLELTEFDLVALVRDLAARAEPDAERARCEIRVDAPAQLVGAWDRKQLDQALHNLLANALKYGAGRPVDVRVFESGRDVAIEVQDRGIGIAEEDRPRIFDRFERAVSSAHYGGFGLGLYIARRIVEAHGGVLDVTSTPGQGSTFRLQLPRQAAQP</sequence>
<dbReference type="Proteomes" id="UP001164459">
    <property type="component" value="Chromosome"/>
</dbReference>
<comment type="catalytic activity">
    <reaction evidence="1">
        <text>ATP + protein L-histidine = ADP + protein N-phospho-L-histidine.</text>
        <dbReference type="EC" id="2.7.13.3"/>
    </reaction>
</comment>
<dbReference type="Pfam" id="PF08448">
    <property type="entry name" value="PAS_4"/>
    <property type="match status" value="1"/>
</dbReference>
<dbReference type="SUPFAM" id="SSF55785">
    <property type="entry name" value="PYP-like sensor domain (PAS domain)"/>
    <property type="match status" value="6"/>
</dbReference>
<dbReference type="Gene3D" id="3.30.450.20">
    <property type="entry name" value="PAS domain"/>
    <property type="match status" value="6"/>
</dbReference>
<dbReference type="EC" id="2.7.13.3" evidence="2"/>
<dbReference type="SMART" id="SM00065">
    <property type="entry name" value="GAF"/>
    <property type="match status" value="1"/>
</dbReference>
<dbReference type="SMART" id="SM00091">
    <property type="entry name" value="PAS"/>
    <property type="match status" value="6"/>
</dbReference>
<evidence type="ECO:0000256" key="1">
    <source>
        <dbReference type="ARBA" id="ARBA00000085"/>
    </source>
</evidence>
<keyword evidence="4" id="KW-0808">Transferase</keyword>
<dbReference type="PRINTS" id="PR00344">
    <property type="entry name" value="BCTRLSENSOR"/>
</dbReference>
<dbReference type="Gene3D" id="3.30.450.40">
    <property type="match status" value="1"/>
</dbReference>
<dbReference type="Pfam" id="PF00512">
    <property type="entry name" value="HisKA"/>
    <property type="match status" value="1"/>
</dbReference>
<dbReference type="Gene3D" id="1.10.287.130">
    <property type="match status" value="1"/>
</dbReference>
<dbReference type="SUPFAM" id="SSF55874">
    <property type="entry name" value="ATPase domain of HSP90 chaperone/DNA topoisomerase II/histidine kinase"/>
    <property type="match status" value="1"/>
</dbReference>
<protein>
    <recommendedName>
        <fullName evidence="2">histidine kinase</fullName>
        <ecNumber evidence="2">2.7.13.3</ecNumber>
    </recommendedName>
</protein>
<dbReference type="InterPro" id="IPR003018">
    <property type="entry name" value="GAF"/>
</dbReference>
<dbReference type="InterPro" id="IPR000700">
    <property type="entry name" value="PAS-assoc_C"/>
</dbReference>
<dbReference type="InterPro" id="IPR035965">
    <property type="entry name" value="PAS-like_dom_sf"/>
</dbReference>
<feature type="domain" description="PAS" evidence="7">
    <location>
        <begin position="586"/>
        <end position="657"/>
    </location>
</feature>
<dbReference type="CDD" id="cd00075">
    <property type="entry name" value="HATPase"/>
    <property type="match status" value="1"/>
</dbReference>
<dbReference type="SMART" id="SM00387">
    <property type="entry name" value="HATPase_c"/>
    <property type="match status" value="1"/>
</dbReference>
<dbReference type="Gene3D" id="3.30.565.10">
    <property type="entry name" value="Histidine kinase-like ATPase, C-terminal domain"/>
    <property type="match status" value="1"/>
</dbReference>
<dbReference type="Pfam" id="PF13188">
    <property type="entry name" value="PAS_8"/>
    <property type="match status" value="1"/>
</dbReference>
<feature type="domain" description="PAC" evidence="8">
    <location>
        <begin position="267"/>
        <end position="319"/>
    </location>
</feature>
<feature type="domain" description="PAS" evidence="7">
    <location>
        <begin position="839"/>
        <end position="913"/>
    </location>
</feature>
<evidence type="ECO:0000313" key="10">
    <source>
        <dbReference type="Proteomes" id="UP001164459"/>
    </source>
</evidence>